<dbReference type="InterPro" id="IPR011992">
    <property type="entry name" value="EF-hand-dom_pair"/>
</dbReference>
<accession>A0AAV8V2K7</accession>
<dbReference type="AlphaFoldDB" id="A0AAV8V2K7"/>
<comment type="caution">
    <text evidence="9">The sequence shown here is derived from an EMBL/GenBank/DDBJ whole genome shotgun (WGS) entry which is preliminary data.</text>
</comment>
<evidence type="ECO:0000313" key="9">
    <source>
        <dbReference type="EMBL" id="KAJ8909075.1"/>
    </source>
</evidence>
<feature type="domain" description="Protein kinase" evidence="7">
    <location>
        <begin position="290"/>
        <end position="572"/>
    </location>
</feature>
<dbReference type="Gene3D" id="1.10.238.10">
    <property type="entry name" value="EF-hand"/>
    <property type="match status" value="1"/>
</dbReference>
<name>A0AAV8V2K7_9RHOD</name>
<keyword evidence="2 5" id="KW-0547">Nucleotide-binding</keyword>
<dbReference type="PROSITE" id="PS00107">
    <property type="entry name" value="PROTEIN_KINASE_ATP"/>
    <property type="match status" value="1"/>
</dbReference>
<dbReference type="Gene3D" id="3.30.200.20">
    <property type="entry name" value="Phosphorylase Kinase, domain 1"/>
    <property type="match status" value="1"/>
</dbReference>
<dbReference type="SUPFAM" id="SSF47473">
    <property type="entry name" value="EF-hand"/>
    <property type="match status" value="1"/>
</dbReference>
<dbReference type="EMBL" id="JAMWBK010000001">
    <property type="protein sequence ID" value="KAJ8909075.1"/>
    <property type="molecule type" value="Genomic_DNA"/>
</dbReference>
<dbReference type="CDD" id="cd00051">
    <property type="entry name" value="EFh"/>
    <property type="match status" value="2"/>
</dbReference>
<evidence type="ECO:0000256" key="5">
    <source>
        <dbReference type="PROSITE-ProRule" id="PRU10141"/>
    </source>
</evidence>
<keyword evidence="10" id="KW-1185">Reference proteome</keyword>
<dbReference type="Pfam" id="PF07714">
    <property type="entry name" value="PK_Tyr_Ser-Thr"/>
    <property type="match status" value="1"/>
</dbReference>
<evidence type="ECO:0000256" key="4">
    <source>
        <dbReference type="ARBA" id="ARBA00022840"/>
    </source>
</evidence>
<gene>
    <name evidence="9" type="ORF">NDN08_005772</name>
</gene>
<dbReference type="InterPro" id="IPR000719">
    <property type="entry name" value="Prot_kinase_dom"/>
</dbReference>
<dbReference type="Pfam" id="PF13833">
    <property type="entry name" value="EF-hand_8"/>
    <property type="match status" value="1"/>
</dbReference>
<dbReference type="Gene3D" id="1.10.510.10">
    <property type="entry name" value="Transferase(Phosphotransferase) domain 1"/>
    <property type="match status" value="1"/>
</dbReference>
<dbReference type="CDD" id="cd13999">
    <property type="entry name" value="STKc_MAP3K-like"/>
    <property type="match status" value="1"/>
</dbReference>
<feature type="region of interest" description="Disordered" evidence="6">
    <location>
        <begin position="1"/>
        <end position="25"/>
    </location>
</feature>
<dbReference type="PROSITE" id="PS00108">
    <property type="entry name" value="PROTEIN_KINASE_ST"/>
    <property type="match status" value="1"/>
</dbReference>
<evidence type="ECO:0000259" key="8">
    <source>
        <dbReference type="PROSITE" id="PS50222"/>
    </source>
</evidence>
<dbReference type="PROSITE" id="PS50222">
    <property type="entry name" value="EF_HAND_2"/>
    <property type="match status" value="3"/>
</dbReference>
<dbReference type="InterPro" id="IPR018247">
    <property type="entry name" value="EF_Hand_1_Ca_BS"/>
</dbReference>
<reference evidence="9 10" key="1">
    <citation type="journal article" date="2023" name="Nat. Commun.">
        <title>Origin of minicircular mitochondrial genomes in red algae.</title>
        <authorList>
            <person name="Lee Y."/>
            <person name="Cho C.H."/>
            <person name="Lee Y.M."/>
            <person name="Park S.I."/>
            <person name="Yang J.H."/>
            <person name="West J.A."/>
            <person name="Bhattacharya D."/>
            <person name="Yoon H.S."/>
        </authorList>
    </citation>
    <scope>NUCLEOTIDE SEQUENCE [LARGE SCALE GENOMIC DNA]</scope>
    <source>
        <strain evidence="9 10">CCMP1338</strain>
        <tissue evidence="9">Whole cell</tissue>
    </source>
</reference>
<feature type="compositionally biased region" description="Basic and acidic residues" evidence="6">
    <location>
        <begin position="9"/>
        <end position="18"/>
    </location>
</feature>
<dbReference type="InterPro" id="IPR017441">
    <property type="entry name" value="Protein_kinase_ATP_BS"/>
</dbReference>
<dbReference type="SMART" id="SM00054">
    <property type="entry name" value="EFh"/>
    <property type="match status" value="3"/>
</dbReference>
<evidence type="ECO:0000259" key="7">
    <source>
        <dbReference type="PROSITE" id="PS50011"/>
    </source>
</evidence>
<dbReference type="PROSITE" id="PS00018">
    <property type="entry name" value="EF_HAND_1"/>
    <property type="match status" value="1"/>
</dbReference>
<dbReference type="PANTHER" id="PTHR44329">
    <property type="entry name" value="SERINE/THREONINE-PROTEIN KINASE TNNI3K-RELATED"/>
    <property type="match status" value="1"/>
</dbReference>
<dbReference type="GO" id="GO:0005509">
    <property type="term" value="F:calcium ion binding"/>
    <property type="evidence" value="ECO:0007669"/>
    <property type="project" value="InterPro"/>
</dbReference>
<dbReference type="InterPro" id="IPR008271">
    <property type="entry name" value="Ser/Thr_kinase_AS"/>
</dbReference>
<keyword evidence="1" id="KW-0723">Serine/threonine-protein kinase</keyword>
<dbReference type="InterPro" id="IPR002048">
    <property type="entry name" value="EF_hand_dom"/>
</dbReference>
<dbReference type="Proteomes" id="UP001157974">
    <property type="component" value="Unassembled WGS sequence"/>
</dbReference>
<proteinExistence type="predicted"/>
<keyword evidence="1" id="KW-0808">Transferase</keyword>
<dbReference type="InterPro" id="IPR011009">
    <property type="entry name" value="Kinase-like_dom_sf"/>
</dbReference>
<protein>
    <recommendedName>
        <fullName evidence="11">Calmodulin</fullName>
    </recommendedName>
</protein>
<dbReference type="SUPFAM" id="SSF56112">
    <property type="entry name" value="Protein kinase-like (PK-like)"/>
    <property type="match status" value="1"/>
</dbReference>
<dbReference type="Pfam" id="PF13499">
    <property type="entry name" value="EF-hand_7"/>
    <property type="match status" value="1"/>
</dbReference>
<dbReference type="GO" id="GO:0005524">
    <property type="term" value="F:ATP binding"/>
    <property type="evidence" value="ECO:0007669"/>
    <property type="project" value="UniProtKB-UniRule"/>
</dbReference>
<feature type="binding site" evidence="5">
    <location>
        <position position="317"/>
    </location>
    <ligand>
        <name>ATP</name>
        <dbReference type="ChEBI" id="CHEBI:30616"/>
    </ligand>
</feature>
<dbReference type="InterPro" id="IPR051681">
    <property type="entry name" value="Ser/Thr_Kinases-Pseudokinases"/>
</dbReference>
<keyword evidence="3" id="KW-0106">Calcium</keyword>
<evidence type="ECO:0000313" key="10">
    <source>
        <dbReference type="Proteomes" id="UP001157974"/>
    </source>
</evidence>
<evidence type="ECO:0000256" key="6">
    <source>
        <dbReference type="SAM" id="MobiDB-lite"/>
    </source>
</evidence>
<dbReference type="PROSITE" id="PS50011">
    <property type="entry name" value="PROTEIN_KINASE_DOM"/>
    <property type="match status" value="1"/>
</dbReference>
<keyword evidence="4 5" id="KW-0067">ATP-binding</keyword>
<organism evidence="9 10">
    <name type="scientific">Rhodosorus marinus</name>
    <dbReference type="NCBI Taxonomy" id="101924"/>
    <lineage>
        <taxon>Eukaryota</taxon>
        <taxon>Rhodophyta</taxon>
        <taxon>Stylonematophyceae</taxon>
        <taxon>Stylonematales</taxon>
        <taxon>Stylonemataceae</taxon>
        <taxon>Rhodosorus</taxon>
    </lineage>
</organism>
<keyword evidence="1" id="KW-0418">Kinase</keyword>
<feature type="domain" description="EF-hand" evidence="8">
    <location>
        <begin position="96"/>
        <end position="131"/>
    </location>
</feature>
<dbReference type="GO" id="GO:0004674">
    <property type="term" value="F:protein serine/threonine kinase activity"/>
    <property type="evidence" value="ECO:0007669"/>
    <property type="project" value="TreeGrafter"/>
</dbReference>
<feature type="domain" description="EF-hand" evidence="8">
    <location>
        <begin position="68"/>
        <end position="95"/>
    </location>
</feature>
<dbReference type="SMART" id="SM00220">
    <property type="entry name" value="S_TKc"/>
    <property type="match status" value="1"/>
</dbReference>
<evidence type="ECO:0000256" key="3">
    <source>
        <dbReference type="ARBA" id="ARBA00022837"/>
    </source>
</evidence>
<feature type="domain" description="EF-hand" evidence="8">
    <location>
        <begin position="143"/>
        <end position="178"/>
    </location>
</feature>
<sequence length="575" mass="64053">MGGLQSKISHAEGGDRAEGNPQRKMTLEEVRLMRDLFNRMGVKGQMNKGQLGEVLEALGADSTPPDVLFELFDINNDGSVMVKEFIECLSVLLYGSPEDTRKFLFNFYDKNGDGHIDRDELVRTFELLRAVGSGYAPQDSVEDTHELAEKALRMHDFDMSGGIDFTEFEHMIKTNETTLKWMSSLSDSTRSGFTSLRTQNEDRLVMLELERLLDDEGDEAEGEGNLLRRATSEFRLSIRGSKSENMAQDVSSPVTESGMSSSFSMNEIITRNALRHQDSIGKFRVPHESLQFGKILGSGAHAVVYEGEWLNLPVAIKVVKEETRSRLASFEEQGENAGDQFEDLLNSFENELKVLGDLRHPNIMLYMGAVVEPGKPLCIVTELMSGGSLFSLLQKEDSPVARMDTAGRLKIMLEICRGVLYLHSREPPILHRDLKSENVLIDTATGRAVVGDFGLSSRLAADETFVETGTAVTMAPEVIDGEAYMEAADVYSLSIIMWEVLTGRVPYVDMPATAILVKVSMDGLRPEFLSEDQEKISPNMKEMMMQMWQEDPSSRPSIADCVARIIKELEVLKSG</sequence>
<dbReference type="InterPro" id="IPR001245">
    <property type="entry name" value="Ser-Thr/Tyr_kinase_cat_dom"/>
</dbReference>
<evidence type="ECO:0008006" key="11">
    <source>
        <dbReference type="Google" id="ProtNLM"/>
    </source>
</evidence>
<evidence type="ECO:0000256" key="2">
    <source>
        <dbReference type="ARBA" id="ARBA00022741"/>
    </source>
</evidence>
<evidence type="ECO:0000256" key="1">
    <source>
        <dbReference type="ARBA" id="ARBA00022527"/>
    </source>
</evidence>